<reference evidence="9 10" key="1">
    <citation type="journal article" date="2018" name="Science">
        <title>The opium poppy genome and morphinan production.</title>
        <authorList>
            <person name="Guo L."/>
            <person name="Winzer T."/>
            <person name="Yang X."/>
            <person name="Li Y."/>
            <person name="Ning Z."/>
            <person name="He Z."/>
            <person name="Teodor R."/>
            <person name="Lu Y."/>
            <person name="Bowser T.A."/>
            <person name="Graham I.A."/>
            <person name="Ye K."/>
        </authorList>
    </citation>
    <scope>NUCLEOTIDE SEQUENCE [LARGE SCALE GENOMIC DNA]</scope>
    <source>
        <strain evidence="10">cv. HN1</strain>
        <tissue evidence="9">Leaves</tissue>
    </source>
</reference>
<dbReference type="PANTHER" id="PTHR48017">
    <property type="entry name" value="OS05G0424000 PROTEIN-RELATED"/>
    <property type="match status" value="1"/>
</dbReference>
<accession>A0A4Y7L598</accession>
<evidence type="ECO:0000313" key="10">
    <source>
        <dbReference type="Proteomes" id="UP000316621"/>
    </source>
</evidence>
<dbReference type="GO" id="GO:0006865">
    <property type="term" value="P:amino acid transport"/>
    <property type="evidence" value="ECO:0007669"/>
    <property type="project" value="UniProtKB-KW"/>
</dbReference>
<evidence type="ECO:0000256" key="3">
    <source>
        <dbReference type="ARBA" id="ARBA00022692"/>
    </source>
</evidence>
<evidence type="ECO:0000256" key="4">
    <source>
        <dbReference type="ARBA" id="ARBA00022970"/>
    </source>
</evidence>
<feature type="transmembrane region" description="Helical" evidence="7">
    <location>
        <begin position="358"/>
        <end position="384"/>
    </location>
</feature>
<evidence type="ECO:0000256" key="5">
    <source>
        <dbReference type="ARBA" id="ARBA00022989"/>
    </source>
</evidence>
<feature type="transmembrane region" description="Helical" evidence="7">
    <location>
        <begin position="327"/>
        <end position="346"/>
    </location>
</feature>
<sequence>MEYADEFYVDSGWAAYGGNHGIRDPIIAIGHCPTRLQDLTEKVPDLASIISRYWNSGVDNFFLESAIRRRTCFYSHYKVHEHPCLESSIPYLVIFGAAEILFAQLADQISCLPVIAMLSSLIYSIAGVSLAIIKVAGSGTIAGTMTGISVSQSEKIWKMLQAVGNIAFAYSFSSSFLEIQDTLRSPPAEAETMKKASRITVSLTSTFYLLAGCLGYAALGDATPDNLLFVFRFEDPYWLLDLANILIAIHLFTAFQVFCQPLFTFVEQWASTRWPQNEFINKEFVLPIPGLRNFKLNSFRIVYRSIFVILSTILSMFLPFFNEVVGILGSIGFWPSTFYIPVKIYLSQKKIPKWSKQWIFLQFLTAVCFTVSLAALSGSLVSLLSNLWEFHSFSFDYDQYNPNG</sequence>
<feature type="transmembrane region" description="Helical" evidence="7">
    <location>
        <begin position="199"/>
        <end position="218"/>
    </location>
</feature>
<evidence type="ECO:0000259" key="8">
    <source>
        <dbReference type="Pfam" id="PF01490"/>
    </source>
</evidence>
<evidence type="ECO:0000256" key="1">
    <source>
        <dbReference type="ARBA" id="ARBA00004370"/>
    </source>
</evidence>
<dbReference type="InterPro" id="IPR013057">
    <property type="entry name" value="AA_transpt_TM"/>
</dbReference>
<evidence type="ECO:0000256" key="6">
    <source>
        <dbReference type="ARBA" id="ARBA00023136"/>
    </source>
</evidence>
<dbReference type="Proteomes" id="UP000316621">
    <property type="component" value="Chromosome 10"/>
</dbReference>
<dbReference type="Gramene" id="RZC80713">
    <property type="protein sequence ID" value="RZC80713"/>
    <property type="gene ID" value="C5167_043289"/>
</dbReference>
<evidence type="ECO:0000313" key="9">
    <source>
        <dbReference type="EMBL" id="RZC80713.1"/>
    </source>
</evidence>
<keyword evidence="6 7" id="KW-0472">Membrane</keyword>
<keyword evidence="2" id="KW-0813">Transport</keyword>
<keyword evidence="3 7" id="KW-0812">Transmembrane</keyword>
<keyword evidence="5 7" id="KW-1133">Transmembrane helix</keyword>
<organism evidence="9 10">
    <name type="scientific">Papaver somniferum</name>
    <name type="common">Opium poppy</name>
    <dbReference type="NCBI Taxonomy" id="3469"/>
    <lineage>
        <taxon>Eukaryota</taxon>
        <taxon>Viridiplantae</taxon>
        <taxon>Streptophyta</taxon>
        <taxon>Embryophyta</taxon>
        <taxon>Tracheophyta</taxon>
        <taxon>Spermatophyta</taxon>
        <taxon>Magnoliopsida</taxon>
        <taxon>Ranunculales</taxon>
        <taxon>Papaveraceae</taxon>
        <taxon>Papaveroideae</taxon>
        <taxon>Papaver</taxon>
    </lineage>
</organism>
<feature type="transmembrane region" description="Helical" evidence="7">
    <location>
        <begin position="112"/>
        <end position="133"/>
    </location>
</feature>
<evidence type="ECO:0000256" key="7">
    <source>
        <dbReference type="SAM" id="Phobius"/>
    </source>
</evidence>
<evidence type="ECO:0000256" key="2">
    <source>
        <dbReference type="ARBA" id="ARBA00022448"/>
    </source>
</evidence>
<keyword evidence="4" id="KW-0029">Amino-acid transport</keyword>
<dbReference type="EMBL" id="CM010724">
    <property type="protein sequence ID" value="RZC80713.1"/>
    <property type="molecule type" value="Genomic_DNA"/>
</dbReference>
<protein>
    <recommendedName>
        <fullName evidence="8">Amino acid transporter transmembrane domain-containing protein</fullName>
    </recommendedName>
</protein>
<keyword evidence="10" id="KW-1185">Reference proteome</keyword>
<dbReference type="AlphaFoldDB" id="A0A4Y7L598"/>
<gene>
    <name evidence="9" type="ORF">C5167_043289</name>
</gene>
<feature type="transmembrane region" description="Helical" evidence="7">
    <location>
        <begin position="301"/>
        <end position="321"/>
    </location>
</feature>
<feature type="domain" description="Amino acid transporter transmembrane" evidence="8">
    <location>
        <begin position="84"/>
        <end position="381"/>
    </location>
</feature>
<dbReference type="GO" id="GO:0016020">
    <property type="term" value="C:membrane"/>
    <property type="evidence" value="ECO:0007669"/>
    <property type="project" value="UniProtKB-SubCell"/>
</dbReference>
<dbReference type="STRING" id="3469.A0A4Y7L598"/>
<proteinExistence type="predicted"/>
<feature type="transmembrane region" description="Helical" evidence="7">
    <location>
        <begin position="238"/>
        <end position="259"/>
    </location>
</feature>
<name>A0A4Y7L598_PAPSO</name>
<dbReference type="Pfam" id="PF01490">
    <property type="entry name" value="Aa_trans"/>
    <property type="match status" value="1"/>
</dbReference>
<comment type="subcellular location">
    <subcellularLocation>
        <location evidence="1">Membrane</location>
    </subcellularLocation>
</comment>